<feature type="compositionally biased region" description="Gly residues" evidence="2">
    <location>
        <begin position="342"/>
        <end position="351"/>
    </location>
</feature>
<dbReference type="PANTHER" id="PTHR24637:SF236">
    <property type="entry name" value="NEMATODE CUTICLE COLLAGEN N-TERMINAL DOMAIN-CONTAINING PROTEIN"/>
    <property type="match status" value="1"/>
</dbReference>
<name>A0ABR1CLT7_NECAM</name>
<feature type="compositionally biased region" description="Pro residues" evidence="2">
    <location>
        <begin position="256"/>
        <end position="269"/>
    </location>
</feature>
<feature type="compositionally biased region" description="Basic and acidic residues" evidence="2">
    <location>
        <begin position="456"/>
        <end position="476"/>
    </location>
</feature>
<feature type="transmembrane region" description="Helical" evidence="3">
    <location>
        <begin position="12"/>
        <end position="34"/>
    </location>
</feature>
<dbReference type="Pfam" id="PF01391">
    <property type="entry name" value="Collagen"/>
    <property type="match status" value="2"/>
</dbReference>
<feature type="region of interest" description="Disordered" evidence="2">
    <location>
        <begin position="203"/>
        <end position="237"/>
    </location>
</feature>
<evidence type="ECO:0000313" key="5">
    <source>
        <dbReference type="Proteomes" id="UP001303046"/>
    </source>
</evidence>
<keyword evidence="1" id="KW-0677">Repeat</keyword>
<reference evidence="4 5" key="1">
    <citation type="submission" date="2023-08" db="EMBL/GenBank/DDBJ databases">
        <title>A Necator americanus chromosomal reference genome.</title>
        <authorList>
            <person name="Ilik V."/>
            <person name="Petrzelkova K.J."/>
            <person name="Pardy F."/>
            <person name="Fuh T."/>
            <person name="Niatou-Singa F.S."/>
            <person name="Gouil Q."/>
            <person name="Baker L."/>
            <person name="Ritchie M.E."/>
            <person name="Jex A.R."/>
            <person name="Gazzola D."/>
            <person name="Li H."/>
            <person name="Toshio Fujiwara R."/>
            <person name="Zhan B."/>
            <person name="Aroian R.V."/>
            <person name="Pafco B."/>
            <person name="Schwarz E.M."/>
        </authorList>
    </citation>
    <scope>NUCLEOTIDE SEQUENCE [LARGE SCALE GENOMIC DNA]</scope>
    <source>
        <strain evidence="4 5">Aroian</strain>
        <tissue evidence="4">Whole animal</tissue>
    </source>
</reference>
<proteinExistence type="predicted"/>
<dbReference type="PANTHER" id="PTHR24637">
    <property type="entry name" value="COLLAGEN"/>
    <property type="match status" value="1"/>
</dbReference>
<organism evidence="4 5">
    <name type="scientific">Necator americanus</name>
    <name type="common">Human hookworm</name>
    <dbReference type="NCBI Taxonomy" id="51031"/>
    <lineage>
        <taxon>Eukaryota</taxon>
        <taxon>Metazoa</taxon>
        <taxon>Ecdysozoa</taxon>
        <taxon>Nematoda</taxon>
        <taxon>Chromadorea</taxon>
        <taxon>Rhabditida</taxon>
        <taxon>Rhabditina</taxon>
        <taxon>Rhabditomorpha</taxon>
        <taxon>Strongyloidea</taxon>
        <taxon>Ancylostomatidae</taxon>
        <taxon>Bunostominae</taxon>
        <taxon>Necator</taxon>
    </lineage>
</organism>
<keyword evidence="3" id="KW-0472">Membrane</keyword>
<evidence type="ECO:0000313" key="4">
    <source>
        <dbReference type="EMBL" id="KAK6739341.1"/>
    </source>
</evidence>
<comment type="caution">
    <text evidence="4">The sequence shown here is derived from an EMBL/GenBank/DDBJ whole genome shotgun (WGS) entry which is preliminary data.</text>
</comment>
<keyword evidence="3" id="KW-0812">Transmembrane</keyword>
<dbReference type="InterPro" id="IPR008160">
    <property type="entry name" value="Collagen"/>
</dbReference>
<dbReference type="EMBL" id="JAVFWL010000002">
    <property type="protein sequence ID" value="KAK6739341.1"/>
    <property type="molecule type" value="Genomic_DNA"/>
</dbReference>
<evidence type="ECO:0000256" key="2">
    <source>
        <dbReference type="SAM" id="MobiDB-lite"/>
    </source>
</evidence>
<feature type="region of interest" description="Disordered" evidence="2">
    <location>
        <begin position="422"/>
        <end position="476"/>
    </location>
</feature>
<dbReference type="Proteomes" id="UP001303046">
    <property type="component" value="Unassembled WGS sequence"/>
</dbReference>
<sequence length="476" mass="50615">MKNIETLNRVGLVSLGLSALAITSLTIGVPYLLWTMSTVDTLINEQFLETTRMVEGIWRDIMLMEDDRDMAWWRFTRSAVQEQLPMTQKSTTAAQAPGYDSKHPEYDAGAEATATISVYSKDETFTPLYAEPTTNNDYFSSHARYQTPLTEEYQVATTSNYEKLIPAVLHNPLQFLITPLTPGQLFHSCCSLPSYDQKQELPQSYKCPAGNKGPPGPKGQPGDPGTPGSPGYDGEPAFFVTSAYSVERSLGRLPCPSCPPGPPGPPGPKGPSGYPGYKGLRGIAGTPGMPGRPGPVGSIGDIGKRGRPGMIGYKGSRGADGTQGSKGKPGAPGPPGAIGIPGPRGIGGTPGDYGPPGRPGPLGPLGETGLHGLDGLDGVAGREGQHGKDALYCSCPSKNSFVNITFASTSTEYIGPVAKGEYRNSAKENSDFDEIQKSPLESEIVSYGGGSPGRNPYRDESLYHNFEYERRSSKTK</sequence>
<feature type="compositionally biased region" description="Basic and acidic residues" evidence="2">
    <location>
        <begin position="422"/>
        <end position="436"/>
    </location>
</feature>
<accession>A0ABR1CLT7</accession>
<feature type="region of interest" description="Disordered" evidence="2">
    <location>
        <begin position="255"/>
        <end position="385"/>
    </location>
</feature>
<protein>
    <recommendedName>
        <fullName evidence="6">Nematode cuticle collagen domain protein</fullName>
    </recommendedName>
</protein>
<keyword evidence="5" id="KW-1185">Reference proteome</keyword>
<evidence type="ECO:0000256" key="3">
    <source>
        <dbReference type="SAM" id="Phobius"/>
    </source>
</evidence>
<evidence type="ECO:0008006" key="6">
    <source>
        <dbReference type="Google" id="ProtNLM"/>
    </source>
</evidence>
<evidence type="ECO:0000256" key="1">
    <source>
        <dbReference type="ARBA" id="ARBA00022737"/>
    </source>
</evidence>
<keyword evidence="3" id="KW-1133">Transmembrane helix</keyword>
<dbReference type="Gene3D" id="1.20.5.320">
    <property type="entry name" value="6-Phosphogluconate Dehydrogenase, domain 3"/>
    <property type="match status" value="1"/>
</dbReference>
<gene>
    <name evidence="4" type="primary">Necator_chrII.g8818</name>
    <name evidence="4" type="ORF">RB195_021023</name>
</gene>